<organism evidence="1 2">
    <name type="scientific">Pistacia atlantica</name>
    <dbReference type="NCBI Taxonomy" id="434234"/>
    <lineage>
        <taxon>Eukaryota</taxon>
        <taxon>Viridiplantae</taxon>
        <taxon>Streptophyta</taxon>
        <taxon>Embryophyta</taxon>
        <taxon>Tracheophyta</taxon>
        <taxon>Spermatophyta</taxon>
        <taxon>Magnoliopsida</taxon>
        <taxon>eudicotyledons</taxon>
        <taxon>Gunneridae</taxon>
        <taxon>Pentapetalae</taxon>
        <taxon>rosids</taxon>
        <taxon>malvids</taxon>
        <taxon>Sapindales</taxon>
        <taxon>Anacardiaceae</taxon>
        <taxon>Pistacia</taxon>
    </lineage>
</organism>
<keyword evidence="2" id="KW-1185">Reference proteome</keyword>
<reference evidence="2" key="1">
    <citation type="journal article" date="2023" name="G3 (Bethesda)">
        <title>Genome assembly and association tests identify interacting loci associated with vigor, precocity, and sex in interspecific pistachio rootstocks.</title>
        <authorList>
            <person name="Palmer W."/>
            <person name="Jacygrad E."/>
            <person name="Sagayaradj S."/>
            <person name="Cavanaugh K."/>
            <person name="Han R."/>
            <person name="Bertier L."/>
            <person name="Beede B."/>
            <person name="Kafkas S."/>
            <person name="Golino D."/>
            <person name="Preece J."/>
            <person name="Michelmore R."/>
        </authorList>
    </citation>
    <scope>NUCLEOTIDE SEQUENCE [LARGE SCALE GENOMIC DNA]</scope>
</reference>
<sequence length="189" mass="20702">MRYQIVDGELYIWGKNSNGQLGLGKKAAKVVPALTKIELFILGWVGKAKDILYEGEVLSWGGGGSGRLGHGHESSILGFLSSSRNSLFPFSYELIDTFCTVNTHPRLIKEFEKVKVKNAAAGLLHSACIDEKGCVFIFGEGAADKMVFQDRKNATTPSMISKLPYSDEVACGGYHTEKLQELMKYGLCD</sequence>
<protein>
    <submittedName>
        <fullName evidence="1">Uncharacterized protein</fullName>
    </submittedName>
</protein>
<dbReference type="EMBL" id="CM047901">
    <property type="protein sequence ID" value="KAJ0096472.1"/>
    <property type="molecule type" value="Genomic_DNA"/>
</dbReference>
<evidence type="ECO:0000313" key="2">
    <source>
        <dbReference type="Proteomes" id="UP001164250"/>
    </source>
</evidence>
<comment type="caution">
    <text evidence="1">The sequence shown here is derived from an EMBL/GenBank/DDBJ whole genome shotgun (WGS) entry which is preliminary data.</text>
</comment>
<proteinExistence type="predicted"/>
<accession>A0ACC1BC85</accession>
<evidence type="ECO:0000313" key="1">
    <source>
        <dbReference type="EMBL" id="KAJ0096472.1"/>
    </source>
</evidence>
<dbReference type="Proteomes" id="UP001164250">
    <property type="component" value="Chromosome 5"/>
</dbReference>
<name>A0ACC1BC85_9ROSI</name>
<gene>
    <name evidence="1" type="ORF">Patl1_28034</name>
</gene>